<evidence type="ECO:0000313" key="2">
    <source>
        <dbReference type="EMBL" id="MED6157939.1"/>
    </source>
</evidence>
<dbReference type="Proteomes" id="UP001341840">
    <property type="component" value="Unassembled WGS sequence"/>
</dbReference>
<protein>
    <recommendedName>
        <fullName evidence="4">rRNA N-glycosidase</fullName>
    </recommendedName>
</protein>
<accession>A0ABU6UAB8</accession>
<feature type="compositionally biased region" description="Basic and acidic residues" evidence="1">
    <location>
        <begin position="7"/>
        <end position="17"/>
    </location>
</feature>
<name>A0ABU6UAB8_9FABA</name>
<evidence type="ECO:0008006" key="4">
    <source>
        <dbReference type="Google" id="ProtNLM"/>
    </source>
</evidence>
<dbReference type="EMBL" id="JASCZI010120939">
    <property type="protein sequence ID" value="MED6157939.1"/>
    <property type="molecule type" value="Genomic_DNA"/>
</dbReference>
<evidence type="ECO:0000256" key="1">
    <source>
        <dbReference type="SAM" id="MobiDB-lite"/>
    </source>
</evidence>
<gene>
    <name evidence="2" type="ORF">PIB30_028124</name>
</gene>
<sequence>MTVDPVDVVHPHEHTGETDFDGEDPSDYDGGNSGSGDDKFVGTTPVGTLVLLPAPLPIPDLSTVESHFHMLDLDAMEKDPITDIGGGSDDYNLDGVQLQVGHRFYAEVSTISREDIYVSVWGNNCFFLINKDGPWCRSNNVRPWVSKSSSWARPFEGHSPASERRGVHGYILNGVVGKDLRLIQEYSEMLSHVAIASKYLMTRKSKKSLDDFASIGNDAPKDRIEVVESTAKWTQMRENIAIGMYDKWRASCGE</sequence>
<reference evidence="2 3" key="1">
    <citation type="journal article" date="2023" name="Plants (Basel)">
        <title>Bridging the Gap: Combining Genomics and Transcriptomics Approaches to Understand Stylosanthes scabra, an Orphan Legume from the Brazilian Caatinga.</title>
        <authorList>
            <person name="Ferreira-Neto J.R.C."/>
            <person name="da Silva M.D."/>
            <person name="Binneck E."/>
            <person name="de Melo N.F."/>
            <person name="da Silva R.H."/>
            <person name="de Melo A.L.T.M."/>
            <person name="Pandolfi V."/>
            <person name="Bustamante F.O."/>
            <person name="Brasileiro-Vidal A.C."/>
            <person name="Benko-Iseppon A.M."/>
        </authorList>
    </citation>
    <scope>NUCLEOTIDE SEQUENCE [LARGE SCALE GENOMIC DNA]</scope>
    <source>
        <tissue evidence="2">Leaves</tissue>
    </source>
</reference>
<comment type="caution">
    <text evidence="2">The sequence shown here is derived from an EMBL/GenBank/DDBJ whole genome shotgun (WGS) entry which is preliminary data.</text>
</comment>
<evidence type="ECO:0000313" key="3">
    <source>
        <dbReference type="Proteomes" id="UP001341840"/>
    </source>
</evidence>
<proteinExistence type="predicted"/>
<feature type="compositionally biased region" description="Acidic residues" evidence="1">
    <location>
        <begin position="18"/>
        <end position="27"/>
    </location>
</feature>
<organism evidence="2 3">
    <name type="scientific">Stylosanthes scabra</name>
    <dbReference type="NCBI Taxonomy" id="79078"/>
    <lineage>
        <taxon>Eukaryota</taxon>
        <taxon>Viridiplantae</taxon>
        <taxon>Streptophyta</taxon>
        <taxon>Embryophyta</taxon>
        <taxon>Tracheophyta</taxon>
        <taxon>Spermatophyta</taxon>
        <taxon>Magnoliopsida</taxon>
        <taxon>eudicotyledons</taxon>
        <taxon>Gunneridae</taxon>
        <taxon>Pentapetalae</taxon>
        <taxon>rosids</taxon>
        <taxon>fabids</taxon>
        <taxon>Fabales</taxon>
        <taxon>Fabaceae</taxon>
        <taxon>Papilionoideae</taxon>
        <taxon>50 kb inversion clade</taxon>
        <taxon>dalbergioids sensu lato</taxon>
        <taxon>Dalbergieae</taxon>
        <taxon>Pterocarpus clade</taxon>
        <taxon>Stylosanthes</taxon>
    </lineage>
</organism>
<feature type="region of interest" description="Disordered" evidence="1">
    <location>
        <begin position="1"/>
        <end position="39"/>
    </location>
</feature>
<keyword evidence="3" id="KW-1185">Reference proteome</keyword>